<keyword evidence="11 16" id="KW-0472">Membrane</keyword>
<evidence type="ECO:0000256" key="8">
    <source>
        <dbReference type="ARBA" id="ARBA00022889"/>
    </source>
</evidence>
<keyword evidence="9 16" id="KW-1133">Transmembrane helix</keyword>
<dbReference type="InterPro" id="IPR048285">
    <property type="entry name" value="Integrin_alpha_Ig-like_2"/>
</dbReference>
<keyword evidence="10 16" id="KW-0401">Integrin</keyword>
<dbReference type="SUPFAM" id="SSF69318">
    <property type="entry name" value="Integrin alpha N-terminal domain"/>
    <property type="match status" value="1"/>
</dbReference>
<dbReference type="GO" id="GO:0009897">
    <property type="term" value="C:external side of plasma membrane"/>
    <property type="evidence" value="ECO:0007669"/>
    <property type="project" value="TreeGrafter"/>
</dbReference>
<dbReference type="InterPro" id="IPR013517">
    <property type="entry name" value="FG-GAP"/>
</dbReference>
<dbReference type="InterPro" id="IPR000413">
    <property type="entry name" value="Integrin_alpha"/>
</dbReference>
<dbReference type="GO" id="GO:0008305">
    <property type="term" value="C:integrin complex"/>
    <property type="evidence" value="ECO:0007669"/>
    <property type="project" value="InterPro"/>
</dbReference>
<keyword evidence="7" id="KW-0106">Calcium</keyword>
<keyword evidence="21" id="KW-1185">Reference proteome</keyword>
<feature type="domain" description="Integrin alpha third immunoglobulin-like" evidence="19">
    <location>
        <begin position="582"/>
        <end position="786"/>
    </location>
</feature>
<feature type="transmembrane region" description="Helical" evidence="16">
    <location>
        <begin position="796"/>
        <end position="817"/>
    </location>
</feature>
<dbReference type="Gene3D" id="2.60.40.1530">
    <property type="entry name" value="ntegrin, alpha v. Chain A, domain 4"/>
    <property type="match status" value="1"/>
</dbReference>
<evidence type="ECO:0000259" key="19">
    <source>
        <dbReference type="Pfam" id="PF20806"/>
    </source>
</evidence>
<keyword evidence="6" id="KW-0677">Repeat</keyword>
<dbReference type="Gene3D" id="1.20.5.930">
    <property type="entry name" value="Bicelle-embedded integrin alpha(iib) transmembrane segment"/>
    <property type="match status" value="1"/>
</dbReference>
<dbReference type="GO" id="GO:0046872">
    <property type="term" value="F:metal ion binding"/>
    <property type="evidence" value="ECO:0007669"/>
    <property type="project" value="UniProtKB-KW"/>
</dbReference>
<dbReference type="GO" id="GO:0007160">
    <property type="term" value="P:cell-matrix adhesion"/>
    <property type="evidence" value="ECO:0007669"/>
    <property type="project" value="TreeGrafter"/>
</dbReference>
<accession>A0A8C4R606</accession>
<feature type="repeat" description="FG-GAP" evidence="15">
    <location>
        <begin position="230"/>
        <end position="292"/>
    </location>
</feature>
<evidence type="ECO:0000256" key="4">
    <source>
        <dbReference type="ARBA" id="ARBA00022723"/>
    </source>
</evidence>
<dbReference type="PANTHER" id="PTHR23220:SF133">
    <property type="entry name" value="INTEGRIN ALPHA-PS2"/>
    <property type="match status" value="1"/>
</dbReference>
<dbReference type="AlphaFoldDB" id="A0A8C4R606"/>
<dbReference type="PRINTS" id="PR01185">
    <property type="entry name" value="INTEGRINA"/>
</dbReference>
<dbReference type="GeneTree" id="ENSGT00940000156737"/>
<evidence type="ECO:0000256" key="7">
    <source>
        <dbReference type="ARBA" id="ARBA00022837"/>
    </source>
</evidence>
<dbReference type="GO" id="GO:0007229">
    <property type="term" value="P:integrin-mediated signaling pathway"/>
    <property type="evidence" value="ECO:0007669"/>
    <property type="project" value="UniProtKB-KW"/>
</dbReference>
<feature type="domain" description="Integrin alpha first immunoglubulin-like" evidence="17">
    <location>
        <begin position="279"/>
        <end position="436"/>
    </location>
</feature>
<dbReference type="PANTHER" id="PTHR23220">
    <property type="entry name" value="INTEGRIN ALPHA"/>
    <property type="match status" value="1"/>
</dbReference>
<reference evidence="20" key="1">
    <citation type="submission" date="2025-08" db="UniProtKB">
        <authorList>
            <consortium name="Ensembl"/>
        </authorList>
    </citation>
    <scope>IDENTIFICATION</scope>
</reference>
<dbReference type="PROSITE" id="PS51470">
    <property type="entry name" value="FG_GAP"/>
    <property type="match status" value="3"/>
</dbReference>
<dbReference type="Gene3D" id="2.60.40.1510">
    <property type="entry name" value="ntegrin, alpha v. Chain A, domain 3"/>
    <property type="match status" value="1"/>
</dbReference>
<evidence type="ECO:0000256" key="13">
    <source>
        <dbReference type="ARBA" id="ARBA00023170"/>
    </source>
</evidence>
<feature type="domain" description="Integrin alpha second immunoglobulin-like" evidence="18">
    <location>
        <begin position="437"/>
        <end position="569"/>
    </location>
</feature>
<keyword evidence="13 16" id="KW-0675">Receptor</keyword>
<dbReference type="Pfam" id="PF08441">
    <property type="entry name" value="Integrin_A_Ig_1"/>
    <property type="match status" value="1"/>
</dbReference>
<sequence>MKLMLQDGRVVLGAPGSFNWQGQIISASQQAILAITPGLLQPKVQGQSQTAERNQTKDDSYMGYAVTVGEFTGDSIQEYIAGTPKGSTLLGHVVILNSTDMNALLKVTGDQFASSFGYAVLVTDINNDGMDDLLVGSPLHMKRGVNGHLHEIGRVSLYLQLSPLHLATPQILLGPEVFGRFGSSFAALGDVDQDGYNDVAVGMPFGGQNHEGVVLVYNGQSDGLKPKPSQTLNAHPSLAATSGFGFSLRGSTDIDANGYPDIIVGAFGADKAFIYMACPVLSIGAQLRISPTMINPENRTCSLPGSSMLLSCFTVEYCLVLKGKNLPETVGLQVEINLDHLRDRKSIRRAIFKADRSSRLLMNLTLAPGQLMHCRSLDAVLKEEGEFRDKLSPILIHLNFSLGDSVPSNVSKMVLQPVLNHSVPRTLDTQTRILLDCGEDNICIPDLHLTGHLDRARIYLGDDKPVNLTLSCVNVGEGAYEAELLVSLPQQAEYIGVVRGENIFTPSCVYRTENTSKLVACDLGNPMKPGVNVTVGLKFTFPGLSHGNTSMSFSAQIHSSNPDHGESRLLQLYPSVLVLAQLELRGKSSPSKLTLDDKEWPSTPELQWLEDIGPELDLVIELHNGGPSWVDSALLHVEVPVRQGHQHFLYPMAMKTNGPLKCSSNFSFNHHQLTARLTTLLPADDHPKSSVPVYYREKVQQHDIPDVLNCSWSPCLHINCQVGLLSKQESVVVTLHSRLWASSFLEEKRSLLTLHTVAHFQVTKMPPARLLEGVSAGRVLVETAVTTHFVQDVPNWVLFLAVLVGLLLLALLIYSLWKPHFRSSTWIQTRLLHLGHAASTLATMVEALTTSQTGQTQFYLCVHIVHPLHSPLPLIVT</sequence>
<evidence type="ECO:0000313" key="21">
    <source>
        <dbReference type="Proteomes" id="UP000694388"/>
    </source>
</evidence>
<keyword evidence="5" id="KW-0732">Signal</keyword>
<dbReference type="InterPro" id="IPR032695">
    <property type="entry name" value="Integrin_dom_sf"/>
</dbReference>
<keyword evidence="8 16" id="KW-0130">Cell adhesion</keyword>
<name>A0A8C4R606_EPTBU</name>
<feature type="repeat" description="FG-GAP" evidence="15">
    <location>
        <begin position="167"/>
        <end position="226"/>
    </location>
</feature>
<comment type="similarity">
    <text evidence="2 16">Belongs to the integrin alpha chain family.</text>
</comment>
<dbReference type="Gene3D" id="2.60.40.1460">
    <property type="entry name" value="Integrin domains. Chain A, domain 2"/>
    <property type="match status" value="1"/>
</dbReference>
<dbReference type="Pfam" id="PF20805">
    <property type="entry name" value="Integrin_A_Ig_2"/>
    <property type="match status" value="1"/>
</dbReference>
<keyword evidence="14" id="KW-0325">Glycoprotein</keyword>
<dbReference type="Ensembl" id="ENSEBUT00000025975.1">
    <property type="protein sequence ID" value="ENSEBUP00000025399.1"/>
    <property type="gene ID" value="ENSEBUG00000015660.1"/>
</dbReference>
<dbReference type="SMART" id="SM00191">
    <property type="entry name" value="Int_alpha"/>
    <property type="match status" value="4"/>
</dbReference>
<evidence type="ECO:0000256" key="16">
    <source>
        <dbReference type="RuleBase" id="RU003762"/>
    </source>
</evidence>
<evidence type="ECO:0000259" key="18">
    <source>
        <dbReference type="Pfam" id="PF20805"/>
    </source>
</evidence>
<dbReference type="SUPFAM" id="SSF69179">
    <property type="entry name" value="Integrin domains"/>
    <property type="match status" value="3"/>
</dbReference>
<organism evidence="20 21">
    <name type="scientific">Eptatretus burgeri</name>
    <name type="common">Inshore hagfish</name>
    <dbReference type="NCBI Taxonomy" id="7764"/>
    <lineage>
        <taxon>Eukaryota</taxon>
        <taxon>Metazoa</taxon>
        <taxon>Chordata</taxon>
        <taxon>Craniata</taxon>
        <taxon>Vertebrata</taxon>
        <taxon>Cyclostomata</taxon>
        <taxon>Myxini</taxon>
        <taxon>Myxiniformes</taxon>
        <taxon>Myxinidae</taxon>
        <taxon>Eptatretinae</taxon>
        <taxon>Eptatretus</taxon>
    </lineage>
</organism>
<keyword evidence="3 16" id="KW-0812">Transmembrane</keyword>
<dbReference type="FunFam" id="2.60.40.1460:FF:000001">
    <property type="entry name" value="Integrin, alpha V"/>
    <property type="match status" value="1"/>
</dbReference>
<reference evidence="20" key="2">
    <citation type="submission" date="2025-09" db="UniProtKB">
        <authorList>
            <consortium name="Ensembl"/>
        </authorList>
    </citation>
    <scope>IDENTIFICATION</scope>
</reference>
<dbReference type="Proteomes" id="UP000694388">
    <property type="component" value="Unplaced"/>
</dbReference>
<dbReference type="Pfam" id="PF01839">
    <property type="entry name" value="FG-GAP"/>
    <property type="match status" value="2"/>
</dbReference>
<evidence type="ECO:0000256" key="11">
    <source>
        <dbReference type="ARBA" id="ARBA00023136"/>
    </source>
</evidence>
<proteinExistence type="inferred from homology"/>
<dbReference type="GO" id="GO:0005178">
    <property type="term" value="F:integrin binding"/>
    <property type="evidence" value="ECO:0007669"/>
    <property type="project" value="TreeGrafter"/>
</dbReference>
<dbReference type="InterPro" id="IPR048286">
    <property type="entry name" value="Integrin_alpha_Ig-like_3"/>
</dbReference>
<evidence type="ECO:0000256" key="9">
    <source>
        <dbReference type="ARBA" id="ARBA00022989"/>
    </source>
</evidence>
<evidence type="ECO:0000259" key="17">
    <source>
        <dbReference type="Pfam" id="PF08441"/>
    </source>
</evidence>
<evidence type="ECO:0000256" key="12">
    <source>
        <dbReference type="ARBA" id="ARBA00023157"/>
    </source>
</evidence>
<evidence type="ECO:0000256" key="14">
    <source>
        <dbReference type="ARBA" id="ARBA00023180"/>
    </source>
</evidence>
<evidence type="ECO:0000256" key="10">
    <source>
        <dbReference type="ARBA" id="ARBA00023037"/>
    </source>
</evidence>
<keyword evidence="4" id="KW-0479">Metal-binding</keyword>
<dbReference type="Pfam" id="PF20806">
    <property type="entry name" value="Integrin_A_Ig_3"/>
    <property type="match status" value="1"/>
</dbReference>
<keyword evidence="12" id="KW-1015">Disulfide bond</keyword>
<protein>
    <submittedName>
        <fullName evidence="20">Integrin, alpha 8</fullName>
    </submittedName>
</protein>
<evidence type="ECO:0000256" key="6">
    <source>
        <dbReference type="ARBA" id="ARBA00022737"/>
    </source>
</evidence>
<dbReference type="Gene3D" id="2.130.10.130">
    <property type="entry name" value="Integrin alpha, N-terminal"/>
    <property type="match status" value="1"/>
</dbReference>
<dbReference type="GO" id="GO:0098609">
    <property type="term" value="P:cell-cell adhesion"/>
    <property type="evidence" value="ECO:0007669"/>
    <property type="project" value="TreeGrafter"/>
</dbReference>
<dbReference type="InterPro" id="IPR028994">
    <property type="entry name" value="Integrin_alpha_N"/>
</dbReference>
<evidence type="ECO:0000256" key="2">
    <source>
        <dbReference type="ARBA" id="ARBA00008054"/>
    </source>
</evidence>
<evidence type="ECO:0000256" key="3">
    <source>
        <dbReference type="ARBA" id="ARBA00022692"/>
    </source>
</evidence>
<evidence type="ECO:0000313" key="20">
    <source>
        <dbReference type="Ensembl" id="ENSEBUP00000025399.1"/>
    </source>
</evidence>
<dbReference type="GO" id="GO:0033627">
    <property type="term" value="P:cell adhesion mediated by integrin"/>
    <property type="evidence" value="ECO:0007669"/>
    <property type="project" value="TreeGrafter"/>
</dbReference>
<feature type="repeat" description="FG-GAP" evidence="15">
    <location>
        <begin position="102"/>
        <end position="166"/>
    </location>
</feature>
<dbReference type="InterPro" id="IPR013519">
    <property type="entry name" value="Int_alpha_beta-p"/>
</dbReference>
<comment type="subcellular location">
    <subcellularLocation>
        <location evidence="1 16">Membrane</location>
        <topology evidence="1 16">Single-pass type I membrane protein</topology>
    </subcellularLocation>
</comment>
<dbReference type="InterPro" id="IPR013649">
    <property type="entry name" value="Integrin_alpha_Ig-like_1"/>
</dbReference>
<evidence type="ECO:0000256" key="5">
    <source>
        <dbReference type="ARBA" id="ARBA00022729"/>
    </source>
</evidence>
<evidence type="ECO:0000256" key="1">
    <source>
        <dbReference type="ARBA" id="ARBA00004479"/>
    </source>
</evidence>
<evidence type="ECO:0000256" key="15">
    <source>
        <dbReference type="PROSITE-ProRule" id="PRU00803"/>
    </source>
</evidence>